<evidence type="ECO:0000256" key="2">
    <source>
        <dbReference type="SAM" id="MobiDB-lite"/>
    </source>
</evidence>
<feature type="compositionally biased region" description="Polar residues" evidence="2">
    <location>
        <begin position="698"/>
        <end position="710"/>
    </location>
</feature>
<dbReference type="PANTHER" id="PTHR11977">
    <property type="entry name" value="VILLIN"/>
    <property type="match status" value="1"/>
</dbReference>
<evidence type="ECO:0000259" key="3">
    <source>
        <dbReference type="Pfam" id="PF25480"/>
    </source>
</evidence>
<dbReference type="InterPro" id="IPR057226">
    <property type="entry name" value="DUF7904"/>
</dbReference>
<dbReference type="SUPFAM" id="SSF55753">
    <property type="entry name" value="Actin depolymerizing proteins"/>
    <property type="match status" value="1"/>
</dbReference>
<evidence type="ECO:0000313" key="5">
    <source>
        <dbReference type="Proteomes" id="UP000292702"/>
    </source>
</evidence>
<dbReference type="OrthoDB" id="6375767at2759"/>
<feature type="compositionally biased region" description="Polar residues" evidence="2">
    <location>
        <begin position="199"/>
        <end position="216"/>
    </location>
</feature>
<feature type="compositionally biased region" description="Polar residues" evidence="2">
    <location>
        <begin position="604"/>
        <end position="615"/>
    </location>
</feature>
<comment type="caution">
    <text evidence="4">The sequence shown here is derived from an EMBL/GenBank/DDBJ whole genome shotgun (WGS) entry which is preliminary data.</text>
</comment>
<dbReference type="GO" id="GO:0005737">
    <property type="term" value="C:cytoplasm"/>
    <property type="evidence" value="ECO:0007669"/>
    <property type="project" value="TreeGrafter"/>
</dbReference>
<dbReference type="InterPro" id="IPR007122">
    <property type="entry name" value="Villin/Gelsolin"/>
</dbReference>
<gene>
    <name evidence="4" type="ORF">EIP91_009250</name>
</gene>
<dbReference type="Gene3D" id="3.40.20.10">
    <property type="entry name" value="Severin"/>
    <property type="match status" value="2"/>
</dbReference>
<protein>
    <recommendedName>
        <fullName evidence="3">DUF7904 domain-containing protein</fullName>
    </recommendedName>
</protein>
<dbReference type="STRING" id="92696.A0A4R0RA13"/>
<evidence type="ECO:0000313" key="4">
    <source>
        <dbReference type="EMBL" id="TCD60969.1"/>
    </source>
</evidence>
<feature type="compositionally biased region" description="Polar residues" evidence="2">
    <location>
        <begin position="444"/>
        <end position="461"/>
    </location>
</feature>
<feature type="compositionally biased region" description="Polar residues" evidence="2">
    <location>
        <begin position="747"/>
        <end position="758"/>
    </location>
</feature>
<feature type="region of interest" description="Disordered" evidence="2">
    <location>
        <begin position="627"/>
        <end position="879"/>
    </location>
</feature>
<organism evidence="4 5">
    <name type="scientific">Steccherinum ochraceum</name>
    <dbReference type="NCBI Taxonomy" id="92696"/>
    <lineage>
        <taxon>Eukaryota</taxon>
        <taxon>Fungi</taxon>
        <taxon>Dikarya</taxon>
        <taxon>Basidiomycota</taxon>
        <taxon>Agaricomycotina</taxon>
        <taxon>Agaricomycetes</taxon>
        <taxon>Polyporales</taxon>
        <taxon>Steccherinaceae</taxon>
        <taxon>Steccherinum</taxon>
    </lineage>
</organism>
<dbReference type="GO" id="GO:0051015">
    <property type="term" value="F:actin filament binding"/>
    <property type="evidence" value="ECO:0007669"/>
    <property type="project" value="InterPro"/>
</dbReference>
<dbReference type="Pfam" id="PF25480">
    <property type="entry name" value="DUF7904"/>
    <property type="match status" value="1"/>
</dbReference>
<feature type="compositionally biased region" description="Basic residues" evidence="2">
    <location>
        <begin position="670"/>
        <end position="679"/>
    </location>
</feature>
<dbReference type="GO" id="GO:0008154">
    <property type="term" value="P:actin polymerization or depolymerization"/>
    <property type="evidence" value="ECO:0007669"/>
    <property type="project" value="TreeGrafter"/>
</dbReference>
<dbReference type="GO" id="GO:0015629">
    <property type="term" value="C:actin cytoskeleton"/>
    <property type="evidence" value="ECO:0007669"/>
    <property type="project" value="TreeGrafter"/>
</dbReference>
<feature type="compositionally biased region" description="Low complexity" evidence="2">
    <location>
        <begin position="287"/>
        <end position="303"/>
    </location>
</feature>
<reference evidence="4 5" key="1">
    <citation type="submission" date="2018-11" db="EMBL/GenBank/DDBJ databases">
        <title>Genome assembly of Steccherinum ochraceum LE-BIN_3174, the white-rot fungus of the Steccherinaceae family (The Residual Polyporoid clade, Polyporales, Basidiomycota).</title>
        <authorList>
            <person name="Fedorova T.V."/>
            <person name="Glazunova O.A."/>
            <person name="Landesman E.O."/>
            <person name="Moiseenko K.V."/>
            <person name="Psurtseva N.V."/>
            <person name="Savinova O.S."/>
            <person name="Shakhova N.V."/>
            <person name="Tyazhelova T.V."/>
            <person name="Vasina D.V."/>
        </authorList>
    </citation>
    <scope>NUCLEOTIDE SEQUENCE [LARGE SCALE GENOMIC DNA]</scope>
    <source>
        <strain evidence="4 5">LE-BIN_3174</strain>
    </source>
</reference>
<feature type="compositionally biased region" description="Low complexity" evidence="2">
    <location>
        <begin position="372"/>
        <end position="390"/>
    </location>
</feature>
<feature type="region of interest" description="Disordered" evidence="2">
    <location>
        <begin position="152"/>
        <end position="615"/>
    </location>
</feature>
<dbReference type="EMBL" id="RWJN01000521">
    <property type="protein sequence ID" value="TCD60969.1"/>
    <property type="molecule type" value="Genomic_DNA"/>
</dbReference>
<dbReference type="Proteomes" id="UP000292702">
    <property type="component" value="Unassembled WGS sequence"/>
</dbReference>
<dbReference type="GO" id="GO:0051014">
    <property type="term" value="P:actin filament severing"/>
    <property type="evidence" value="ECO:0007669"/>
    <property type="project" value="TreeGrafter"/>
</dbReference>
<name>A0A4R0RA13_9APHY</name>
<feature type="domain" description="DUF7904" evidence="3">
    <location>
        <begin position="997"/>
        <end position="1085"/>
    </location>
</feature>
<feature type="region of interest" description="Disordered" evidence="2">
    <location>
        <begin position="1"/>
        <end position="25"/>
    </location>
</feature>
<dbReference type="InterPro" id="IPR029006">
    <property type="entry name" value="ADF-H/Gelsolin-like_dom_sf"/>
</dbReference>
<dbReference type="GO" id="GO:0051016">
    <property type="term" value="P:barbed-end actin filament capping"/>
    <property type="evidence" value="ECO:0007669"/>
    <property type="project" value="TreeGrafter"/>
</dbReference>
<accession>A0A4R0RA13</accession>
<feature type="compositionally biased region" description="Polar residues" evidence="2">
    <location>
        <begin position="259"/>
        <end position="279"/>
    </location>
</feature>
<feature type="compositionally biased region" description="Low complexity" evidence="2">
    <location>
        <begin position="761"/>
        <end position="779"/>
    </location>
</feature>
<sequence>MDSDRAGRRRTIEVPSKPESGLAEWTSKIKALQRQVDEDEEAEHRRLEEEITASRLARLRRSTGSRANSVDLSTSDVAATLKNIDAPNLVDPSRSRQQNQDDAMKKLTGTSVHDPPASVLPAHQHRVILQPHGPAPSGTSLAAFMGGKAVGPRLTRHAPQQDAHDPTQFQQRTTVSTPHPIFGRGGVAMPGMVSEARGSVSSPQSKQNSTFPSSQEDLPARDRTTSFTPAGVRSIVARVEEKRSVSPHKSASYEAARQRTMSTPTGLFPSQRSPTTPTLQPKPDIPRPVSRSPAPRSPVPAISNTPLRPTTPNERPKALETLPSPKLYTTPPARGSSIPPPKSPGILSPKSPSFLPPKSPGIPPTRSPSVPPTFASGSSPSSKSPIVTPSLSRAVQPQPRRSFGGPQLSVASSASASFLRPPAEKEPTPSISRLQGRGFVQNMVKANSQISSASTSNESSVPRTTTGAPPTPDPAKKSSVLDRWQFENGKGGSGPSPPIISPKPVTVRKSRTFDAMQSSTASNSPAPTPFLADAHDRLRTKPSLPSISYPGTPNPPSARLSSSKSDVGSIPPYQRPKTPAGSSTTMISYMKPTKTGDNPPVVSAPSTPALQSRSVVSPVVDEMGVRVRPRAKSISAGASEEGGQSQVREPSAGGDEDAMGRPLSHPTKDRAKKPRKAKIAAKEVSFNLDPAQEERTASHQSFRPQTSISSAVPPRSRTQGDLGRADSPTSSPTNREQTEDLEMDVRQSVSTPSGTPPTRFTPPKTSQSPPSWTPPSTSTFGVVQHAEKAVPSSKPIKKHHRIPSTGNRALVMDVAQAFEEHAREPSVELSISTENDSGNDEAGKEQPSATLPVEDPASSVPPEPRERNGVASPARMEQRRSSYDKYSAFIMPALTEETTPIQSPAGTLTRQDLKPQDLSLDQLKAELHMDMKVASQPAVVPAVAAKHVSLEHTSVLTKRPDDEPLPRISIENVLAPDIYEAPSDVQSISVDVMSIAGTAATSITRDHYIFYDTELLVIVHRFKAKGLVSTTVWSWRGKKNEHGEKEERKVQELVRRYNTSLVTVKQYGEPAALITVLGGQLAIRQGTRAHWSRENTAMHSVRSSDGLVFIDEVELGSRSLCSGYSYCLSLLETFYVWYGQGSVPAEREAALKYAQALAQSQDAVVELSENDNDADEIFWMMLGESEYANADYWKWRPSLRDASPRIWRLEDRTDPATFQPVISLSTEDNCHDHIFLADCKLEYFVLVGQDARGSRKRIRLALSAALDLAKHTKKLKPFSPPAHVLVFPSQVPQDLRLTFRDLDVFDSEQSPYPDHMNLVSTSEALEHLHRTSWERSSLKDVTMLPLGIHPSDL</sequence>
<dbReference type="GO" id="GO:0005546">
    <property type="term" value="F:phosphatidylinositol-4,5-bisphosphate binding"/>
    <property type="evidence" value="ECO:0007669"/>
    <property type="project" value="TreeGrafter"/>
</dbReference>
<feature type="compositionally biased region" description="Basic and acidic residues" evidence="2">
    <location>
        <begin position="1"/>
        <end position="12"/>
    </location>
</feature>
<proteinExistence type="predicted"/>
<evidence type="ECO:0000256" key="1">
    <source>
        <dbReference type="ARBA" id="ARBA00022737"/>
    </source>
</evidence>
<feature type="compositionally biased region" description="Polar residues" evidence="2">
    <location>
        <begin position="304"/>
        <end position="313"/>
    </location>
</feature>
<keyword evidence="5" id="KW-1185">Reference proteome</keyword>
<keyword evidence="1" id="KW-0677">Repeat</keyword>
<feature type="compositionally biased region" description="Low complexity" evidence="2">
    <location>
        <begin position="344"/>
        <end position="353"/>
    </location>
</feature>
<feature type="compositionally biased region" description="Polar residues" evidence="2">
    <location>
        <begin position="167"/>
        <end position="177"/>
    </location>
</feature>
<feature type="compositionally biased region" description="Pro residues" evidence="2">
    <location>
        <begin position="354"/>
        <end position="371"/>
    </location>
</feature>
<dbReference type="PANTHER" id="PTHR11977:SF51">
    <property type="entry name" value="PROTEIN FLIGHTLESS-1 HOMOLOG"/>
    <property type="match status" value="1"/>
</dbReference>